<sequence length="84" mass="9606">MNDEAEFLSYARNRTVLGHHVLNSREELAALIGRAGAWGWTLDEFRRRAGVRFAGDTAYVTEFSWHEEGVPLAEVWQEVQSQRG</sequence>
<evidence type="ECO:0000313" key="1">
    <source>
        <dbReference type="EMBL" id="AFD24135.1"/>
    </source>
</evidence>
<proteinExistence type="predicted"/>
<dbReference type="PATRIC" id="fig|745776.4.peg.215"/>
<accession>H8GTI5</accession>
<protein>
    <submittedName>
        <fullName evidence="1">Uncharacterized protein</fullName>
    </submittedName>
</protein>
<organism evidence="1 2">
    <name type="scientific">Deinococcus gobiensis (strain DSM 21396 / JCM 16679 / CGMCC 1.7299 / I-0)</name>
    <dbReference type="NCBI Taxonomy" id="745776"/>
    <lineage>
        <taxon>Bacteria</taxon>
        <taxon>Thermotogati</taxon>
        <taxon>Deinococcota</taxon>
        <taxon>Deinococci</taxon>
        <taxon>Deinococcales</taxon>
        <taxon>Deinococcaceae</taxon>
        <taxon>Deinococcus</taxon>
    </lineage>
</organism>
<dbReference type="Proteomes" id="UP000007575">
    <property type="component" value="Chromosome"/>
</dbReference>
<dbReference type="AlphaFoldDB" id="H8GTI5"/>
<evidence type="ECO:0000313" key="2">
    <source>
        <dbReference type="Proteomes" id="UP000007575"/>
    </source>
</evidence>
<dbReference type="KEGG" id="dgo:DGo_CA0208"/>
<name>H8GTI5_DEIGI</name>
<dbReference type="EMBL" id="CP002191">
    <property type="protein sequence ID" value="AFD24135.1"/>
    <property type="molecule type" value="Genomic_DNA"/>
</dbReference>
<keyword evidence="2" id="KW-1185">Reference proteome</keyword>
<dbReference type="RefSeq" id="WP_014683618.1">
    <property type="nucleotide sequence ID" value="NC_017790.1"/>
</dbReference>
<reference evidence="1 2" key="1">
    <citation type="journal article" date="2012" name="PLoS ONE">
        <title>Genome sequence and transcriptome analysis of the radioresistant bacterium Deinococcus gobiensis: insights into the extreme environmental adaptations.</title>
        <authorList>
            <person name="Yuan M."/>
            <person name="Chen M."/>
            <person name="Zhang W."/>
            <person name="Lu W."/>
            <person name="Wang J."/>
            <person name="Yang M."/>
            <person name="Zhao P."/>
            <person name="Tang R."/>
            <person name="Li X."/>
            <person name="Hao Y."/>
            <person name="Zhou Z."/>
            <person name="Zhan Y."/>
            <person name="Yu H."/>
            <person name="Teng C."/>
            <person name="Yan Y."/>
            <person name="Ping S."/>
            <person name="Wang Y."/>
            <person name="Lin M."/>
        </authorList>
    </citation>
    <scope>NUCLEOTIDE SEQUENCE [LARGE SCALE GENOMIC DNA]</scope>
    <source>
        <strain evidence="1 2">I-0</strain>
    </source>
</reference>
<gene>
    <name evidence="1" type="ordered locus">DGo_CA0208</name>
</gene>
<dbReference type="HOGENOM" id="CLU_2522035_0_0_0"/>